<organism evidence="7 8">
    <name type="scientific">Endozoicomonas numazuensis</name>
    <dbReference type="NCBI Taxonomy" id="1137799"/>
    <lineage>
        <taxon>Bacteria</taxon>
        <taxon>Pseudomonadati</taxon>
        <taxon>Pseudomonadota</taxon>
        <taxon>Gammaproteobacteria</taxon>
        <taxon>Oceanospirillales</taxon>
        <taxon>Endozoicomonadaceae</taxon>
        <taxon>Endozoicomonas</taxon>
    </lineage>
</organism>
<proteinExistence type="inferred from homology"/>
<keyword evidence="7" id="KW-0966">Cell projection</keyword>
<comment type="subunit">
    <text evidence="6">The basal body constitutes a major portion of the flagellar organelle and consists of four rings (L,P,S, and M) mounted on a central rod.</text>
</comment>
<reference evidence="7 8" key="1">
    <citation type="submission" date="2014-06" db="EMBL/GenBank/DDBJ databases">
        <title>Whole Genome Sequences of Three Symbiotic Endozoicomonas Bacteria.</title>
        <authorList>
            <person name="Neave M.J."/>
            <person name="Apprill A."/>
            <person name="Voolstra C.R."/>
        </authorList>
    </citation>
    <scope>NUCLEOTIDE SEQUENCE [LARGE SCALE GENOMIC DNA]</scope>
    <source>
        <strain evidence="7 8">DSM 25634</strain>
    </source>
</reference>
<evidence type="ECO:0000256" key="2">
    <source>
        <dbReference type="ARBA" id="ARBA00004117"/>
    </source>
</evidence>
<dbReference type="AlphaFoldDB" id="A0A081ND31"/>
<dbReference type="RefSeq" id="WP_034840443.1">
    <property type="nucleotide sequence ID" value="NZ_JOKH01000005.1"/>
</dbReference>
<evidence type="ECO:0000313" key="7">
    <source>
        <dbReference type="EMBL" id="KEQ16354.1"/>
    </source>
</evidence>
<gene>
    <name evidence="6" type="primary">flgI</name>
    <name evidence="7" type="ORF">GZ78_20960</name>
</gene>
<evidence type="ECO:0000313" key="8">
    <source>
        <dbReference type="Proteomes" id="UP000028073"/>
    </source>
</evidence>
<dbReference type="PANTHER" id="PTHR30381">
    <property type="entry name" value="FLAGELLAR P-RING PERIPLASMIC PROTEIN FLGI"/>
    <property type="match status" value="1"/>
</dbReference>
<accession>A0A081ND31</accession>
<evidence type="ECO:0000256" key="3">
    <source>
        <dbReference type="ARBA" id="ARBA00008994"/>
    </source>
</evidence>
<dbReference type="GO" id="GO:0030288">
    <property type="term" value="C:outer membrane-bounded periplasmic space"/>
    <property type="evidence" value="ECO:0007669"/>
    <property type="project" value="InterPro"/>
</dbReference>
<protein>
    <recommendedName>
        <fullName evidence="6">Flagellar P-ring protein</fullName>
    </recommendedName>
    <alternativeName>
        <fullName evidence="6">Basal body P-ring protein</fullName>
    </alternativeName>
</protein>
<evidence type="ECO:0000256" key="4">
    <source>
        <dbReference type="ARBA" id="ARBA00022729"/>
    </source>
</evidence>
<comment type="similarity">
    <text evidence="3 6">Belongs to the FlgI family.</text>
</comment>
<dbReference type="GO" id="GO:0009428">
    <property type="term" value="C:bacterial-type flagellum basal body, distal rod, P ring"/>
    <property type="evidence" value="ECO:0007669"/>
    <property type="project" value="InterPro"/>
</dbReference>
<feature type="signal peptide" evidence="6">
    <location>
        <begin position="1"/>
        <end position="18"/>
    </location>
</feature>
<dbReference type="PANTHER" id="PTHR30381:SF0">
    <property type="entry name" value="FLAGELLAR P-RING PROTEIN"/>
    <property type="match status" value="1"/>
</dbReference>
<evidence type="ECO:0000256" key="1">
    <source>
        <dbReference type="ARBA" id="ARBA00002591"/>
    </source>
</evidence>
<dbReference type="GO" id="GO:0071973">
    <property type="term" value="P:bacterial-type flagellum-dependent cell motility"/>
    <property type="evidence" value="ECO:0007669"/>
    <property type="project" value="InterPro"/>
</dbReference>
<dbReference type="eggNOG" id="COG1706">
    <property type="taxonomic scope" value="Bacteria"/>
</dbReference>
<dbReference type="GO" id="GO:0005198">
    <property type="term" value="F:structural molecule activity"/>
    <property type="evidence" value="ECO:0007669"/>
    <property type="project" value="InterPro"/>
</dbReference>
<dbReference type="STRING" id="1137799.GZ78_20960"/>
<sequence precursor="true">MKNILPILLLLSSWHANAERLLDLVDIQGVRSNQLIGYGLVVGLDGTGDSGSTEFTNQSLVNMLREFGITLSKEPSVDNVAAVSVHAELPAFVRPGQKINVTVSSIGDAKSIRGGALLMTSLKGIDGEVYAIAQGNVLVGGASASGASGSRVTINSTSAGIIPNGAIVERTVASGFNHGPIVLNLRERSFSTARTIASTINKVIGPKVASAVNGSTVEVQAPSDSDQRVTYMAMLEDMQVEPSAPPARVIFNSRTGTVVMGQNIRVLPAAVSHGSLVVTVRESTEVSQPNPFGQGTTTAVDKSDVQIEEQKGRTFIMPDSVSLQEIVTAINSVGATPTDLMSILQALKAAGALRAELIVI</sequence>
<dbReference type="Pfam" id="PF02119">
    <property type="entry name" value="FlgI"/>
    <property type="match status" value="1"/>
</dbReference>
<comment type="function">
    <text evidence="1 6">Assembles around the rod to form the L-ring and probably protects the motor/basal body from shearing forces during rotation.</text>
</comment>
<keyword evidence="5 6" id="KW-0975">Bacterial flagellum</keyword>
<dbReference type="Proteomes" id="UP000028073">
    <property type="component" value="Unassembled WGS sequence"/>
</dbReference>
<dbReference type="EMBL" id="JOKH01000005">
    <property type="protein sequence ID" value="KEQ16354.1"/>
    <property type="molecule type" value="Genomic_DNA"/>
</dbReference>
<dbReference type="PRINTS" id="PR01010">
    <property type="entry name" value="FLGPRINGFLGI"/>
</dbReference>
<dbReference type="InterPro" id="IPR001782">
    <property type="entry name" value="Flag_FlgI"/>
</dbReference>
<keyword evidence="8" id="KW-1185">Reference proteome</keyword>
<name>A0A081ND31_9GAMM</name>
<keyword evidence="7" id="KW-0969">Cilium</keyword>
<evidence type="ECO:0000256" key="5">
    <source>
        <dbReference type="ARBA" id="ARBA00023143"/>
    </source>
</evidence>
<comment type="subcellular location">
    <subcellularLocation>
        <location evidence="2 6">Bacterial flagellum basal body</location>
    </subcellularLocation>
</comment>
<comment type="caution">
    <text evidence="7">The sequence shown here is derived from an EMBL/GenBank/DDBJ whole genome shotgun (WGS) entry which is preliminary data.</text>
</comment>
<evidence type="ECO:0000256" key="6">
    <source>
        <dbReference type="HAMAP-Rule" id="MF_00416"/>
    </source>
</evidence>
<feature type="chain" id="PRO_5008981915" description="Flagellar P-ring protein" evidence="6">
    <location>
        <begin position="19"/>
        <end position="360"/>
    </location>
</feature>
<dbReference type="NCBIfam" id="NF003676">
    <property type="entry name" value="PRK05303.1"/>
    <property type="match status" value="1"/>
</dbReference>
<keyword evidence="7" id="KW-0282">Flagellum</keyword>
<dbReference type="HAMAP" id="MF_00416">
    <property type="entry name" value="FlgI"/>
    <property type="match status" value="1"/>
</dbReference>
<keyword evidence="4 6" id="KW-0732">Signal</keyword>